<evidence type="ECO:0000313" key="1">
    <source>
        <dbReference type="EMBL" id="KAH6936293.1"/>
    </source>
</evidence>
<dbReference type="Proteomes" id="UP000821845">
    <property type="component" value="Chromosome 3"/>
</dbReference>
<gene>
    <name evidence="1" type="ORF">HPB50_015223</name>
</gene>
<accession>A0ACB7SNI7</accession>
<organism evidence="1 2">
    <name type="scientific">Hyalomma asiaticum</name>
    <name type="common">Tick</name>
    <dbReference type="NCBI Taxonomy" id="266040"/>
    <lineage>
        <taxon>Eukaryota</taxon>
        <taxon>Metazoa</taxon>
        <taxon>Ecdysozoa</taxon>
        <taxon>Arthropoda</taxon>
        <taxon>Chelicerata</taxon>
        <taxon>Arachnida</taxon>
        <taxon>Acari</taxon>
        <taxon>Parasitiformes</taxon>
        <taxon>Ixodida</taxon>
        <taxon>Ixodoidea</taxon>
        <taxon>Ixodidae</taxon>
        <taxon>Hyalomminae</taxon>
        <taxon>Hyalomma</taxon>
    </lineage>
</organism>
<name>A0ACB7SNI7_HYAAI</name>
<dbReference type="EMBL" id="CM023483">
    <property type="protein sequence ID" value="KAH6936293.1"/>
    <property type="molecule type" value="Genomic_DNA"/>
</dbReference>
<proteinExistence type="predicted"/>
<sequence>MSVLSDDEDASGAVDLSPEEELLHAARSGSYTAVENLLNNAAAEKVAPNVDCKGRLQALLFCTQKANLGWTPLHLACYFGHFDVAELLLEHGAYVDVINREGDTPLHKAAYTGREGLVMLLLKHNADVFIINCEGQSPRQVAKDEDIKRILAAAETADAKKKADKLFAAAKEGNMQTIQCLCDPTDEAAFAVVFPEDPAERLAVPPVENDKVDRMKWVAKLKEHIEFSRHYTHQGMRASDSEEDEPMPLGSIEDVLSTAQAQQQLLERGVDRAASLHASLVQLLDAHRLGLVGPCQELLSQWHELLLLSRSVASSLSKCTLLLKQQEESRAAELAQERERSRVLQESLSVLAREHHQLECTLSNPRLNHIPEDESEEEFFDAFEGGLQKIVPICIPQKEPSSMNSDYATSSSSESNVEIIDLASTPAEDSLTKRFLDEEDSGDERA</sequence>
<evidence type="ECO:0000313" key="2">
    <source>
        <dbReference type="Proteomes" id="UP000821845"/>
    </source>
</evidence>
<reference evidence="1" key="1">
    <citation type="submission" date="2020-05" db="EMBL/GenBank/DDBJ databases">
        <title>Large-scale comparative analyses of tick genomes elucidate their genetic diversity and vector capacities.</title>
        <authorList>
            <person name="Jia N."/>
            <person name="Wang J."/>
            <person name="Shi W."/>
            <person name="Du L."/>
            <person name="Sun Y."/>
            <person name="Zhan W."/>
            <person name="Jiang J."/>
            <person name="Wang Q."/>
            <person name="Zhang B."/>
            <person name="Ji P."/>
            <person name="Sakyi L.B."/>
            <person name="Cui X."/>
            <person name="Yuan T."/>
            <person name="Jiang B."/>
            <person name="Yang W."/>
            <person name="Lam T.T.-Y."/>
            <person name="Chang Q."/>
            <person name="Ding S."/>
            <person name="Wang X."/>
            <person name="Zhu J."/>
            <person name="Ruan X."/>
            <person name="Zhao L."/>
            <person name="Wei J."/>
            <person name="Que T."/>
            <person name="Du C."/>
            <person name="Cheng J."/>
            <person name="Dai P."/>
            <person name="Han X."/>
            <person name="Huang E."/>
            <person name="Gao Y."/>
            <person name="Liu J."/>
            <person name="Shao H."/>
            <person name="Ye R."/>
            <person name="Li L."/>
            <person name="Wei W."/>
            <person name="Wang X."/>
            <person name="Wang C."/>
            <person name="Yang T."/>
            <person name="Huo Q."/>
            <person name="Li W."/>
            <person name="Guo W."/>
            <person name="Chen H."/>
            <person name="Zhou L."/>
            <person name="Ni X."/>
            <person name="Tian J."/>
            <person name="Zhou Y."/>
            <person name="Sheng Y."/>
            <person name="Liu T."/>
            <person name="Pan Y."/>
            <person name="Xia L."/>
            <person name="Li J."/>
            <person name="Zhao F."/>
            <person name="Cao W."/>
        </authorList>
    </citation>
    <scope>NUCLEOTIDE SEQUENCE</scope>
    <source>
        <strain evidence="1">Hyas-2018</strain>
    </source>
</reference>
<comment type="caution">
    <text evidence="1">The sequence shown here is derived from an EMBL/GenBank/DDBJ whole genome shotgun (WGS) entry which is preliminary data.</text>
</comment>
<keyword evidence="2" id="KW-1185">Reference proteome</keyword>
<protein>
    <submittedName>
        <fullName evidence="1">Uncharacterized protein</fullName>
    </submittedName>
</protein>